<dbReference type="RefSeq" id="WP_090124531.1">
    <property type="nucleotide sequence ID" value="NZ_FNNJ01000008.1"/>
</dbReference>
<sequence length="172" mass="19382">MHKTIHLLALIISINFGINAQNSKSEPKKFIDNVQFGGGFNIGFGSNYSTLAISPSAIYNFSDEFSAGLSFTYVYVKNKSSIQSTTNLIGGSVLALYKPIQKFQVSLEFEKLNINQKFRYTNNSPTWQDAFYLGAEYVTGRMAVGLRYDLLFDKNENLIYSSALSPVFRIYF</sequence>
<dbReference type="OrthoDB" id="1160493at2"/>
<dbReference type="Proteomes" id="UP000199595">
    <property type="component" value="Unassembled WGS sequence"/>
</dbReference>
<dbReference type="STRING" id="762486.SAMN05444411_10886"/>
<proteinExistence type="predicted"/>
<evidence type="ECO:0008006" key="3">
    <source>
        <dbReference type="Google" id="ProtNLM"/>
    </source>
</evidence>
<dbReference type="AlphaFoldDB" id="A0A1H3DVS0"/>
<accession>A0A1H3DVS0</accession>
<keyword evidence="2" id="KW-1185">Reference proteome</keyword>
<gene>
    <name evidence="1" type="ORF">SAMN05444411_10886</name>
</gene>
<reference evidence="1 2" key="1">
    <citation type="submission" date="2016-10" db="EMBL/GenBank/DDBJ databases">
        <authorList>
            <person name="de Groot N.N."/>
        </authorList>
    </citation>
    <scope>NUCLEOTIDE SEQUENCE [LARGE SCALE GENOMIC DNA]</scope>
    <source>
        <strain evidence="1 2">DSM 24956</strain>
    </source>
</reference>
<evidence type="ECO:0000313" key="2">
    <source>
        <dbReference type="Proteomes" id="UP000199595"/>
    </source>
</evidence>
<evidence type="ECO:0000313" key="1">
    <source>
        <dbReference type="EMBL" id="SDX70461.1"/>
    </source>
</evidence>
<dbReference type="EMBL" id="FNNJ01000008">
    <property type="protein sequence ID" value="SDX70461.1"/>
    <property type="molecule type" value="Genomic_DNA"/>
</dbReference>
<name>A0A1H3DVS0_9FLAO</name>
<organism evidence="1 2">
    <name type="scientific">Lutibacter oricola</name>
    <dbReference type="NCBI Taxonomy" id="762486"/>
    <lineage>
        <taxon>Bacteria</taxon>
        <taxon>Pseudomonadati</taxon>
        <taxon>Bacteroidota</taxon>
        <taxon>Flavobacteriia</taxon>
        <taxon>Flavobacteriales</taxon>
        <taxon>Flavobacteriaceae</taxon>
        <taxon>Lutibacter</taxon>
    </lineage>
</organism>
<protein>
    <recommendedName>
        <fullName evidence="3">Alpha-ketoglutarate decarboxylase</fullName>
    </recommendedName>
</protein>